<name>A0ABW4LFQ2_9MICO</name>
<feature type="transmembrane region" description="Helical" evidence="1">
    <location>
        <begin position="69"/>
        <end position="92"/>
    </location>
</feature>
<reference evidence="3" key="1">
    <citation type="journal article" date="2019" name="Int. J. Syst. Evol. Microbiol.">
        <title>The Global Catalogue of Microorganisms (GCM) 10K type strain sequencing project: providing services to taxonomists for standard genome sequencing and annotation.</title>
        <authorList>
            <consortium name="The Broad Institute Genomics Platform"/>
            <consortium name="The Broad Institute Genome Sequencing Center for Infectious Disease"/>
            <person name="Wu L."/>
            <person name="Ma J."/>
        </authorList>
    </citation>
    <scope>NUCLEOTIDE SEQUENCE [LARGE SCALE GENOMIC DNA]</scope>
    <source>
        <strain evidence="3">CGMCC 1.12471</strain>
    </source>
</reference>
<sequence>MEILLWLALASLPLGVVLAVAGAVVAVVLKGRIPAVALAALVPVLLVVWASATYQDGIRADETGTSGNIFVAVGWLVAAAGAGAGAACLAVVRAARASHEEVVRSG</sequence>
<keyword evidence="1" id="KW-1133">Transmembrane helix</keyword>
<evidence type="ECO:0000313" key="3">
    <source>
        <dbReference type="Proteomes" id="UP001597347"/>
    </source>
</evidence>
<proteinExistence type="predicted"/>
<accession>A0ABW4LFQ2</accession>
<dbReference type="EMBL" id="JBHUEA010000019">
    <property type="protein sequence ID" value="MFD1722325.1"/>
    <property type="molecule type" value="Genomic_DNA"/>
</dbReference>
<evidence type="ECO:0000256" key="1">
    <source>
        <dbReference type="SAM" id="Phobius"/>
    </source>
</evidence>
<dbReference type="Proteomes" id="UP001597347">
    <property type="component" value="Unassembled WGS sequence"/>
</dbReference>
<keyword evidence="3" id="KW-1185">Reference proteome</keyword>
<protein>
    <submittedName>
        <fullName evidence="2">Uncharacterized protein</fullName>
    </submittedName>
</protein>
<keyword evidence="1" id="KW-0812">Transmembrane</keyword>
<feature type="transmembrane region" description="Helical" evidence="1">
    <location>
        <begin position="36"/>
        <end position="54"/>
    </location>
</feature>
<feature type="transmembrane region" description="Helical" evidence="1">
    <location>
        <begin position="6"/>
        <end position="29"/>
    </location>
</feature>
<organism evidence="2 3">
    <name type="scientific">Amnibacterium endophyticum</name>
    <dbReference type="NCBI Taxonomy" id="2109337"/>
    <lineage>
        <taxon>Bacteria</taxon>
        <taxon>Bacillati</taxon>
        <taxon>Actinomycetota</taxon>
        <taxon>Actinomycetes</taxon>
        <taxon>Micrococcales</taxon>
        <taxon>Microbacteriaceae</taxon>
        <taxon>Amnibacterium</taxon>
    </lineage>
</organism>
<keyword evidence="1" id="KW-0472">Membrane</keyword>
<dbReference type="RefSeq" id="WP_377935328.1">
    <property type="nucleotide sequence ID" value="NZ_JBHUEA010000019.1"/>
</dbReference>
<comment type="caution">
    <text evidence="2">The sequence shown here is derived from an EMBL/GenBank/DDBJ whole genome shotgun (WGS) entry which is preliminary data.</text>
</comment>
<evidence type="ECO:0000313" key="2">
    <source>
        <dbReference type="EMBL" id="MFD1722325.1"/>
    </source>
</evidence>
<gene>
    <name evidence="2" type="ORF">ACFSBI_12270</name>
</gene>